<accession>K1QPY2</accession>
<feature type="compositionally biased region" description="Polar residues" evidence="6">
    <location>
        <begin position="304"/>
        <end position="327"/>
    </location>
</feature>
<feature type="compositionally biased region" description="Low complexity" evidence="6">
    <location>
        <begin position="174"/>
        <end position="191"/>
    </location>
</feature>
<evidence type="ECO:0000256" key="6">
    <source>
        <dbReference type="SAM" id="MobiDB-lite"/>
    </source>
</evidence>
<dbReference type="InterPro" id="IPR000436">
    <property type="entry name" value="Sushi_SCR_CCP_dom"/>
</dbReference>
<feature type="compositionally biased region" description="Polar residues" evidence="6">
    <location>
        <begin position="126"/>
        <end position="157"/>
    </location>
</feature>
<keyword evidence="3" id="KW-1015">Disulfide bond</keyword>
<comment type="caution">
    <text evidence="5">Lacks conserved residue(s) required for the propagation of feature annotation.</text>
</comment>
<dbReference type="InterPro" id="IPR035976">
    <property type="entry name" value="Sushi/SCR/CCP_sf"/>
</dbReference>
<organism evidence="7">
    <name type="scientific">Magallana gigas</name>
    <name type="common">Pacific oyster</name>
    <name type="synonym">Crassostrea gigas</name>
    <dbReference type="NCBI Taxonomy" id="29159"/>
    <lineage>
        <taxon>Eukaryota</taxon>
        <taxon>Metazoa</taxon>
        <taxon>Spiralia</taxon>
        <taxon>Lophotrochozoa</taxon>
        <taxon>Mollusca</taxon>
        <taxon>Bivalvia</taxon>
        <taxon>Autobranchia</taxon>
        <taxon>Pteriomorphia</taxon>
        <taxon>Ostreida</taxon>
        <taxon>Ostreoidea</taxon>
        <taxon>Ostreidae</taxon>
        <taxon>Magallana</taxon>
    </lineage>
</organism>
<keyword evidence="4" id="KW-0325">Glycoprotein</keyword>
<dbReference type="SMART" id="SM00032">
    <property type="entry name" value="CCP"/>
    <property type="match status" value="1"/>
</dbReference>
<evidence type="ECO:0000256" key="4">
    <source>
        <dbReference type="ARBA" id="ARBA00023180"/>
    </source>
</evidence>
<gene>
    <name evidence="7" type="ORF">CGI_10018829</name>
</gene>
<keyword evidence="2" id="KW-0677">Repeat</keyword>
<feature type="compositionally biased region" description="Polar residues" evidence="6">
    <location>
        <begin position="192"/>
        <end position="210"/>
    </location>
</feature>
<dbReference type="PANTHER" id="PTHR19325">
    <property type="entry name" value="COMPLEMENT COMPONENT-RELATED SUSHI DOMAIN-CONTAINING"/>
    <property type="match status" value="1"/>
</dbReference>
<protein>
    <submittedName>
        <fullName evidence="7">Uncharacterized protein</fullName>
    </submittedName>
</protein>
<feature type="region of interest" description="Disordered" evidence="6">
    <location>
        <begin position="1"/>
        <end position="29"/>
    </location>
</feature>
<dbReference type="HOGENOM" id="CLU_525036_0_0_1"/>
<dbReference type="Pfam" id="PF00084">
    <property type="entry name" value="Sushi"/>
    <property type="match status" value="1"/>
</dbReference>
<dbReference type="CDD" id="cd00033">
    <property type="entry name" value="CCP"/>
    <property type="match status" value="1"/>
</dbReference>
<evidence type="ECO:0000256" key="1">
    <source>
        <dbReference type="ARBA" id="ARBA00022659"/>
    </source>
</evidence>
<name>K1QPY2_MAGGI</name>
<feature type="region of interest" description="Disordered" evidence="6">
    <location>
        <begin position="303"/>
        <end position="327"/>
    </location>
</feature>
<dbReference type="InterPro" id="IPR050350">
    <property type="entry name" value="Compl-Cell_Adhes-Reg"/>
</dbReference>
<keyword evidence="1 5" id="KW-0768">Sushi</keyword>
<reference evidence="7" key="1">
    <citation type="journal article" date="2012" name="Nature">
        <title>The oyster genome reveals stress adaptation and complexity of shell formation.</title>
        <authorList>
            <person name="Zhang G."/>
            <person name="Fang X."/>
            <person name="Guo X."/>
            <person name="Li L."/>
            <person name="Luo R."/>
            <person name="Xu F."/>
            <person name="Yang P."/>
            <person name="Zhang L."/>
            <person name="Wang X."/>
            <person name="Qi H."/>
            <person name="Xiong Z."/>
            <person name="Que H."/>
            <person name="Xie Y."/>
            <person name="Holland P.W."/>
            <person name="Paps J."/>
            <person name="Zhu Y."/>
            <person name="Wu F."/>
            <person name="Chen Y."/>
            <person name="Wang J."/>
            <person name="Peng C."/>
            <person name="Meng J."/>
            <person name="Yang L."/>
            <person name="Liu J."/>
            <person name="Wen B."/>
            <person name="Zhang N."/>
            <person name="Huang Z."/>
            <person name="Zhu Q."/>
            <person name="Feng Y."/>
            <person name="Mount A."/>
            <person name="Hedgecock D."/>
            <person name="Xu Z."/>
            <person name="Liu Y."/>
            <person name="Domazet-Loso T."/>
            <person name="Du Y."/>
            <person name="Sun X."/>
            <person name="Zhang S."/>
            <person name="Liu B."/>
            <person name="Cheng P."/>
            <person name="Jiang X."/>
            <person name="Li J."/>
            <person name="Fan D."/>
            <person name="Wang W."/>
            <person name="Fu W."/>
            <person name="Wang T."/>
            <person name="Wang B."/>
            <person name="Zhang J."/>
            <person name="Peng Z."/>
            <person name="Li Y."/>
            <person name="Li N."/>
            <person name="Wang J."/>
            <person name="Chen M."/>
            <person name="He Y."/>
            <person name="Tan F."/>
            <person name="Song X."/>
            <person name="Zheng Q."/>
            <person name="Huang R."/>
            <person name="Yang H."/>
            <person name="Du X."/>
            <person name="Chen L."/>
            <person name="Yang M."/>
            <person name="Gaffney P.M."/>
            <person name="Wang S."/>
            <person name="Luo L."/>
            <person name="She Z."/>
            <person name="Ming Y."/>
            <person name="Huang W."/>
            <person name="Zhang S."/>
            <person name="Huang B."/>
            <person name="Zhang Y."/>
            <person name="Qu T."/>
            <person name="Ni P."/>
            <person name="Miao G."/>
            <person name="Wang J."/>
            <person name="Wang Q."/>
            <person name="Steinberg C.E."/>
            <person name="Wang H."/>
            <person name="Li N."/>
            <person name="Qian L."/>
            <person name="Zhang G."/>
            <person name="Li Y."/>
            <person name="Yang H."/>
            <person name="Liu X."/>
            <person name="Wang J."/>
            <person name="Yin Y."/>
            <person name="Wang J."/>
        </authorList>
    </citation>
    <scope>NUCLEOTIDE SEQUENCE [LARGE SCALE GENOMIC DNA]</scope>
    <source>
        <strain evidence="7">05x7-T-G4-1.051#20</strain>
    </source>
</reference>
<feature type="region of interest" description="Disordered" evidence="6">
    <location>
        <begin position="46"/>
        <end position="210"/>
    </location>
</feature>
<dbReference type="EMBL" id="JH818721">
    <property type="protein sequence ID" value="EKC38997.1"/>
    <property type="molecule type" value="Genomic_DNA"/>
</dbReference>
<evidence type="ECO:0000313" key="7">
    <source>
        <dbReference type="EMBL" id="EKC38997.1"/>
    </source>
</evidence>
<evidence type="ECO:0000256" key="3">
    <source>
        <dbReference type="ARBA" id="ARBA00023157"/>
    </source>
</evidence>
<evidence type="ECO:0000256" key="2">
    <source>
        <dbReference type="ARBA" id="ARBA00022737"/>
    </source>
</evidence>
<dbReference type="InParanoid" id="K1QPY2"/>
<dbReference type="AlphaFoldDB" id="K1QPY2"/>
<feature type="compositionally biased region" description="Polar residues" evidence="6">
    <location>
        <begin position="46"/>
        <end position="74"/>
    </location>
</feature>
<dbReference type="Gene3D" id="2.10.70.10">
    <property type="entry name" value="Complement Module, domain 1"/>
    <property type="match status" value="1"/>
</dbReference>
<dbReference type="PANTHER" id="PTHR19325:SF560">
    <property type="entry name" value="SUSHI, VON WILLEBRAND FACTOR TYPE A, EGF AND PENTRAXIN DOMAIN-CONTAINING PROTEIN 1"/>
    <property type="match status" value="1"/>
</dbReference>
<feature type="compositionally biased region" description="Polar residues" evidence="6">
    <location>
        <begin position="90"/>
        <end position="105"/>
    </location>
</feature>
<proteinExistence type="predicted"/>
<dbReference type="PROSITE" id="PS50923">
    <property type="entry name" value="SUSHI"/>
    <property type="match status" value="1"/>
</dbReference>
<dbReference type="SUPFAM" id="SSF57535">
    <property type="entry name" value="Complement control module/SCR domain"/>
    <property type="match status" value="1"/>
</dbReference>
<sequence>MSHQQDPSLSYNSRTQWNNNQPQVNPAMNNSSRYQFHHRAPGQCEQMQGRMNNSNPSSYSQPRNNLRGTGTSSMELIPPNPPNPKAARYNVNQKSVGTEGQSQYPRPSGRGSNYGRGSANKVGLRPNTNNSQGYNRNSGSFNRSASTNFSRTASTTGYDGDHSSGSYAMEQGQNTYNRQGYGRNGGNLNRTSNGRGQDRANSNGMYCNSSNAMAHSEQNQWNSGSGYTNNVGTMPFNGSGRAAVPEQWNQWGDGGQRQPVNNMMGISPSMDRRYKPIDSSFQIPSATGDGAICAKTITNREHLSNTVQHPQSKTAAAQKTDTPSKNQVTAKPALDRSLRIIATDLGGIKNWEHLRGMLSFLFEIYGVQCPTPVSPMKGKILSNKELFYYEDEISVECDHGYFIAPSSRSRVLKCENSGQWSANMPNCTMGSCMIPALSSDPNYNRIIPNDTSVDFGTDVTIECRYGTGFRNLSLYCGESGVATYTLLGDNLTCPGGTIEETTFKTVVLRNLGATTNRTR</sequence>
<evidence type="ECO:0000256" key="5">
    <source>
        <dbReference type="PROSITE-ProRule" id="PRU00302"/>
    </source>
</evidence>